<protein>
    <submittedName>
        <fullName evidence="2">Uncharacterized protein</fullName>
    </submittedName>
</protein>
<feature type="compositionally biased region" description="Polar residues" evidence="1">
    <location>
        <begin position="63"/>
        <end position="80"/>
    </location>
</feature>
<comment type="caution">
    <text evidence="2">The sequence shown here is derived from an EMBL/GenBank/DDBJ whole genome shotgun (WGS) entry which is preliminary data.</text>
</comment>
<organism evidence="2 3">
    <name type="scientific">Aphidius gifuensis</name>
    <name type="common">Parasitoid wasp</name>
    <dbReference type="NCBI Taxonomy" id="684658"/>
    <lineage>
        <taxon>Eukaryota</taxon>
        <taxon>Metazoa</taxon>
        <taxon>Ecdysozoa</taxon>
        <taxon>Arthropoda</taxon>
        <taxon>Hexapoda</taxon>
        <taxon>Insecta</taxon>
        <taxon>Pterygota</taxon>
        <taxon>Neoptera</taxon>
        <taxon>Endopterygota</taxon>
        <taxon>Hymenoptera</taxon>
        <taxon>Apocrita</taxon>
        <taxon>Ichneumonoidea</taxon>
        <taxon>Braconidae</taxon>
        <taxon>Aphidiinae</taxon>
        <taxon>Aphidius</taxon>
    </lineage>
</organism>
<feature type="compositionally biased region" description="Basic and acidic residues" evidence="1">
    <location>
        <begin position="40"/>
        <end position="53"/>
    </location>
</feature>
<dbReference type="EMBL" id="JACMRX010000001">
    <property type="protein sequence ID" value="KAF7996769.1"/>
    <property type="molecule type" value="Genomic_DNA"/>
</dbReference>
<gene>
    <name evidence="2" type="ORF">HCN44_002415</name>
</gene>
<sequence length="323" mass="36353">MPKENAPICDCGKPLELPQPRNGLTSISNLTIVMPKPSKNSKDVRSKKHDRDVTKLSKIRTFDNGSTSSVAEQLRPNKNSTKQEKRLNSTRRTRSAERNESHYTYIDSGSSIVGSGLRDDRIPEAIYATIPELPNTSSNLTSELPDTSLNRAQPVYSIPSMTSPPPTYDVAIAKTWQNGMPPSYEDYLCTKFAMFSRSHTPPPPWSDTTNQSVNIQNTRRDLLASQPELREYLARLALANNIQQNSHHQYNNYDDNDSISTSQQALRKHVKQQKLRAMNRRSLSESRAHQQRLATMCEDGAFCMETTVIQSAFENGVAFCSLM</sequence>
<dbReference type="AlphaFoldDB" id="A0A835CV20"/>
<evidence type="ECO:0000313" key="2">
    <source>
        <dbReference type="EMBL" id="KAF7996769.1"/>
    </source>
</evidence>
<reference evidence="2 3" key="1">
    <citation type="submission" date="2020-08" db="EMBL/GenBank/DDBJ databases">
        <title>Aphidius gifuensis genome sequencing and assembly.</title>
        <authorList>
            <person name="Du Z."/>
        </authorList>
    </citation>
    <scope>NUCLEOTIDE SEQUENCE [LARGE SCALE GENOMIC DNA]</scope>
    <source>
        <strain evidence="2">YNYX2018</strain>
        <tissue evidence="2">Adults</tissue>
    </source>
</reference>
<keyword evidence="3" id="KW-1185">Reference proteome</keyword>
<evidence type="ECO:0000256" key="1">
    <source>
        <dbReference type="SAM" id="MobiDB-lite"/>
    </source>
</evidence>
<name>A0A835CV20_APHGI</name>
<feature type="region of interest" description="Disordered" evidence="1">
    <location>
        <begin position="60"/>
        <end position="114"/>
    </location>
</feature>
<proteinExistence type="predicted"/>
<accession>A0A835CV20</accession>
<feature type="region of interest" description="Disordered" evidence="1">
    <location>
        <begin position="34"/>
        <end position="53"/>
    </location>
</feature>
<evidence type="ECO:0000313" key="3">
    <source>
        <dbReference type="Proteomes" id="UP000639338"/>
    </source>
</evidence>
<dbReference type="Proteomes" id="UP000639338">
    <property type="component" value="Unassembled WGS sequence"/>
</dbReference>
<dbReference type="OrthoDB" id="7653387at2759"/>